<evidence type="ECO:0000313" key="1">
    <source>
        <dbReference type="EMBL" id="SDJ26559.1"/>
    </source>
</evidence>
<name>A0A1G8SBG3_9BACI</name>
<dbReference type="InterPro" id="IPR016161">
    <property type="entry name" value="Ald_DH/histidinol_DH"/>
</dbReference>
<organism evidence="1 2">
    <name type="scientific">Alteribacillus bidgolensis</name>
    <dbReference type="NCBI Taxonomy" id="930129"/>
    <lineage>
        <taxon>Bacteria</taxon>
        <taxon>Bacillati</taxon>
        <taxon>Bacillota</taxon>
        <taxon>Bacilli</taxon>
        <taxon>Bacillales</taxon>
        <taxon>Bacillaceae</taxon>
        <taxon>Alteribacillus</taxon>
    </lineage>
</organism>
<feature type="non-terminal residue" evidence="1">
    <location>
        <position position="1"/>
    </location>
</feature>
<dbReference type="STRING" id="930129.SAMN05216352_1513"/>
<protein>
    <submittedName>
        <fullName evidence="1">5-carboxymethyl-2-hydroxymuconic-semialdehyde dehydrogenase</fullName>
    </submittedName>
</protein>
<sequence length="39" mass="4431">SKHSGIGREGGYYAFEFYTEIQVIHVALGQHHIPQFGKK</sequence>
<gene>
    <name evidence="1" type="ORF">SAMN05216352_1513</name>
</gene>
<evidence type="ECO:0000313" key="2">
    <source>
        <dbReference type="Proteomes" id="UP000199017"/>
    </source>
</evidence>
<proteinExistence type="predicted"/>
<dbReference type="EMBL" id="FNDU01000051">
    <property type="protein sequence ID" value="SDJ26559.1"/>
    <property type="molecule type" value="Genomic_DNA"/>
</dbReference>
<accession>A0A1G8SBG3</accession>
<dbReference type="GO" id="GO:0016491">
    <property type="term" value="F:oxidoreductase activity"/>
    <property type="evidence" value="ECO:0007669"/>
    <property type="project" value="InterPro"/>
</dbReference>
<keyword evidence="2" id="KW-1185">Reference proteome</keyword>
<reference evidence="1 2" key="1">
    <citation type="submission" date="2016-10" db="EMBL/GenBank/DDBJ databases">
        <authorList>
            <person name="de Groot N.N."/>
        </authorList>
    </citation>
    <scope>NUCLEOTIDE SEQUENCE [LARGE SCALE GENOMIC DNA]</scope>
    <source>
        <strain evidence="2">P4B,CCM 7963,CECT 7998,DSM 25260,IBRC-M 10614,KCTC 13821</strain>
    </source>
</reference>
<dbReference type="Proteomes" id="UP000199017">
    <property type="component" value="Unassembled WGS sequence"/>
</dbReference>
<dbReference type="AlphaFoldDB" id="A0A1G8SBG3"/>
<dbReference type="SUPFAM" id="SSF53720">
    <property type="entry name" value="ALDH-like"/>
    <property type="match status" value="1"/>
</dbReference>